<dbReference type="Pfam" id="PF13426">
    <property type="entry name" value="PAS_9"/>
    <property type="match status" value="1"/>
</dbReference>
<evidence type="ECO:0000313" key="6">
    <source>
        <dbReference type="Proteomes" id="UP000190042"/>
    </source>
</evidence>
<dbReference type="PROSITE" id="PS50113">
    <property type="entry name" value="PAC"/>
    <property type="match status" value="1"/>
</dbReference>
<dbReference type="PANTHER" id="PTHR32089">
    <property type="entry name" value="METHYL-ACCEPTING CHEMOTAXIS PROTEIN MCPB"/>
    <property type="match status" value="1"/>
</dbReference>
<name>A0A1T4YZD7_9BACL</name>
<dbReference type="EMBL" id="FUYJ01000012">
    <property type="protein sequence ID" value="SKB07180.1"/>
    <property type="molecule type" value="Genomic_DNA"/>
</dbReference>
<organism evidence="5 6">
    <name type="scientific">Sporosarcina newyorkensis</name>
    <dbReference type="NCBI Taxonomy" id="759851"/>
    <lineage>
        <taxon>Bacteria</taxon>
        <taxon>Bacillati</taxon>
        <taxon>Bacillota</taxon>
        <taxon>Bacilli</taxon>
        <taxon>Bacillales</taxon>
        <taxon>Caryophanaceae</taxon>
        <taxon>Sporosarcina</taxon>
    </lineage>
</organism>
<dbReference type="SMART" id="SM00086">
    <property type="entry name" value="PAC"/>
    <property type="match status" value="1"/>
</dbReference>
<dbReference type="PANTHER" id="PTHR32089:SF112">
    <property type="entry name" value="LYSOZYME-LIKE PROTEIN-RELATED"/>
    <property type="match status" value="1"/>
</dbReference>
<accession>A0A1T4YZD7</accession>
<gene>
    <name evidence="5" type="ORF">SAMN04244570_0327</name>
</gene>
<dbReference type="GO" id="GO:0007165">
    <property type="term" value="P:signal transduction"/>
    <property type="evidence" value="ECO:0007669"/>
    <property type="project" value="UniProtKB-KW"/>
</dbReference>
<keyword evidence="6" id="KW-1185">Reference proteome</keyword>
<reference evidence="6" key="1">
    <citation type="submission" date="2017-02" db="EMBL/GenBank/DDBJ databases">
        <authorList>
            <person name="Varghese N."/>
            <person name="Submissions S."/>
        </authorList>
    </citation>
    <scope>NUCLEOTIDE SEQUENCE [LARGE SCALE GENOMIC DNA]</scope>
    <source>
        <strain evidence="6">DSM 23966</strain>
    </source>
</reference>
<dbReference type="InterPro" id="IPR035965">
    <property type="entry name" value="PAS-like_dom_sf"/>
</dbReference>
<dbReference type="SUPFAM" id="SSF55785">
    <property type="entry name" value="PYP-like sensor domain (PAS domain)"/>
    <property type="match status" value="1"/>
</dbReference>
<evidence type="ECO:0000259" key="3">
    <source>
        <dbReference type="PROSITE" id="PS50111"/>
    </source>
</evidence>
<dbReference type="Proteomes" id="UP000190042">
    <property type="component" value="Unassembled WGS sequence"/>
</dbReference>
<dbReference type="GO" id="GO:0016020">
    <property type="term" value="C:membrane"/>
    <property type="evidence" value="ECO:0007669"/>
    <property type="project" value="InterPro"/>
</dbReference>
<dbReference type="AlphaFoldDB" id="A0A1T4YZD7"/>
<feature type="domain" description="PAC" evidence="4">
    <location>
        <begin position="86"/>
        <end position="140"/>
    </location>
</feature>
<evidence type="ECO:0000256" key="1">
    <source>
        <dbReference type="ARBA" id="ARBA00023224"/>
    </source>
</evidence>
<dbReference type="InterPro" id="IPR001610">
    <property type="entry name" value="PAC"/>
</dbReference>
<evidence type="ECO:0000256" key="2">
    <source>
        <dbReference type="PROSITE-ProRule" id="PRU00284"/>
    </source>
</evidence>
<keyword evidence="1 2" id="KW-0807">Transducer</keyword>
<dbReference type="SUPFAM" id="SSF58104">
    <property type="entry name" value="Methyl-accepting chemotaxis protein (MCP) signaling domain"/>
    <property type="match status" value="1"/>
</dbReference>
<feature type="domain" description="Methyl-accepting transducer" evidence="3">
    <location>
        <begin position="118"/>
        <end position="274"/>
    </location>
</feature>
<dbReference type="Gene3D" id="3.30.450.20">
    <property type="entry name" value="PAS domain"/>
    <property type="match status" value="1"/>
</dbReference>
<dbReference type="Gene3D" id="6.10.250.3200">
    <property type="match status" value="1"/>
</dbReference>
<dbReference type="Pfam" id="PF00015">
    <property type="entry name" value="MCPsignal"/>
    <property type="match status" value="1"/>
</dbReference>
<dbReference type="PROSITE" id="PS50111">
    <property type="entry name" value="CHEMOTAXIS_TRANSDUC_2"/>
    <property type="match status" value="1"/>
</dbReference>
<dbReference type="SMART" id="SM00283">
    <property type="entry name" value="MA"/>
    <property type="match status" value="1"/>
</dbReference>
<dbReference type="NCBIfam" id="TIGR00229">
    <property type="entry name" value="sensory_box"/>
    <property type="match status" value="1"/>
</dbReference>
<proteinExistence type="predicted"/>
<protein>
    <submittedName>
        <fullName evidence="5">Methyl-accepting chemotaxis sensory transducer with Pas/Pac sensor</fullName>
    </submittedName>
</protein>
<sequence length="274" mass="30482">MRVSSSINLSTQVLDKTNVLAALEFNLAMIEFNLNQEVIWANENFAKTLGYTVNEVKSKLHKQFCTADFANSKEYNELWSNLKKGVKFQQKIQRVGKSGTLLWLEATYIPVLDEGGKVQAVLKIATDITERENQVRTIVSQLKDLSINLGNMVNENSQENMKAFELLREQINSISDTANTIRNISSQTNILALNAAIEAARAGEHGRGFAVVAEEVRKLASNVDEAIKKVNLNVETITKGVGVVRNVTKESQSEVIETQSEISNTMEEFESLAN</sequence>
<evidence type="ECO:0000259" key="4">
    <source>
        <dbReference type="PROSITE" id="PS50113"/>
    </source>
</evidence>
<dbReference type="InterPro" id="IPR004089">
    <property type="entry name" value="MCPsignal_dom"/>
</dbReference>
<dbReference type="CDD" id="cd00130">
    <property type="entry name" value="PAS"/>
    <property type="match status" value="1"/>
</dbReference>
<dbReference type="InterPro" id="IPR000014">
    <property type="entry name" value="PAS"/>
</dbReference>
<dbReference type="InterPro" id="IPR000700">
    <property type="entry name" value="PAS-assoc_C"/>
</dbReference>
<evidence type="ECO:0000313" key="5">
    <source>
        <dbReference type="EMBL" id="SKB07180.1"/>
    </source>
</evidence>